<keyword evidence="7" id="KW-1015">Disulfide bond</keyword>
<evidence type="ECO:0000256" key="8">
    <source>
        <dbReference type="ARBA" id="ARBA00023288"/>
    </source>
</evidence>
<feature type="domain" description="CFEM" evidence="10">
    <location>
        <begin position="45"/>
        <end position="113"/>
    </location>
</feature>
<evidence type="ECO:0000313" key="12">
    <source>
        <dbReference type="Proteomes" id="UP000800092"/>
    </source>
</evidence>
<dbReference type="InterPro" id="IPR008427">
    <property type="entry name" value="Extracellular_membr_CFEM_dom"/>
</dbReference>
<keyword evidence="5" id="KW-0336">GPI-anchor</keyword>
<keyword evidence="5" id="KW-0472">Membrane</keyword>
<organism evidence="11 12">
    <name type="scientific">Viridothelium virens</name>
    <name type="common">Speckled blister lichen</name>
    <name type="synonym">Trypethelium virens</name>
    <dbReference type="NCBI Taxonomy" id="1048519"/>
    <lineage>
        <taxon>Eukaryota</taxon>
        <taxon>Fungi</taxon>
        <taxon>Dikarya</taxon>
        <taxon>Ascomycota</taxon>
        <taxon>Pezizomycotina</taxon>
        <taxon>Dothideomycetes</taxon>
        <taxon>Dothideomycetes incertae sedis</taxon>
        <taxon>Trypetheliales</taxon>
        <taxon>Trypetheliaceae</taxon>
        <taxon>Viridothelium</taxon>
    </lineage>
</organism>
<dbReference type="Pfam" id="PF05730">
    <property type="entry name" value="CFEM"/>
    <property type="match status" value="1"/>
</dbReference>
<accession>A0A6A6HEJ1</accession>
<dbReference type="AlphaFoldDB" id="A0A6A6HEJ1"/>
<proteinExistence type="inferred from homology"/>
<keyword evidence="5" id="KW-0325">Glycoprotein</keyword>
<comment type="subcellular location">
    <subcellularLocation>
        <location evidence="1">Membrane</location>
        <topology evidence="1">Lipid-anchor</topology>
        <topology evidence="1">GPI-anchor</topology>
    </subcellularLocation>
    <subcellularLocation>
        <location evidence="2">Secreted</location>
    </subcellularLocation>
</comment>
<dbReference type="EMBL" id="ML991786">
    <property type="protein sequence ID" value="KAF2236258.1"/>
    <property type="molecule type" value="Genomic_DNA"/>
</dbReference>
<sequence>MHFSALSLLTLIPSLSCAAPASQFNRTEWQEYHCLTLERYLTKIAPPCAVNCLSLGLGGGRDGCPPDDHVCHCAHTQAADDIIFPCISTPGGVNATCNSAEIDQAVSIVNNLCTFYNATHYEDYTGCAPQLTLELLNENLGIL</sequence>
<protein>
    <recommendedName>
        <fullName evidence="10">CFEM domain-containing protein</fullName>
    </recommendedName>
</protein>
<evidence type="ECO:0000256" key="5">
    <source>
        <dbReference type="ARBA" id="ARBA00022622"/>
    </source>
</evidence>
<dbReference type="Proteomes" id="UP000800092">
    <property type="component" value="Unassembled WGS sequence"/>
</dbReference>
<evidence type="ECO:0000256" key="7">
    <source>
        <dbReference type="ARBA" id="ARBA00023157"/>
    </source>
</evidence>
<evidence type="ECO:0000256" key="4">
    <source>
        <dbReference type="ARBA" id="ARBA00022525"/>
    </source>
</evidence>
<evidence type="ECO:0000256" key="9">
    <source>
        <dbReference type="SAM" id="SignalP"/>
    </source>
</evidence>
<evidence type="ECO:0000259" key="10">
    <source>
        <dbReference type="Pfam" id="PF05730"/>
    </source>
</evidence>
<evidence type="ECO:0000256" key="3">
    <source>
        <dbReference type="ARBA" id="ARBA00010031"/>
    </source>
</evidence>
<keyword evidence="12" id="KW-1185">Reference proteome</keyword>
<feature type="signal peptide" evidence="9">
    <location>
        <begin position="1"/>
        <end position="18"/>
    </location>
</feature>
<dbReference type="GO" id="GO:0005576">
    <property type="term" value="C:extracellular region"/>
    <property type="evidence" value="ECO:0007669"/>
    <property type="project" value="UniProtKB-SubCell"/>
</dbReference>
<dbReference type="GO" id="GO:0098552">
    <property type="term" value="C:side of membrane"/>
    <property type="evidence" value="ECO:0007669"/>
    <property type="project" value="UniProtKB-KW"/>
</dbReference>
<gene>
    <name evidence="11" type="ORF">EV356DRAFT_513180</name>
</gene>
<keyword evidence="6 9" id="KW-0732">Signal</keyword>
<feature type="chain" id="PRO_5025365371" description="CFEM domain-containing protein" evidence="9">
    <location>
        <begin position="19"/>
        <end position="143"/>
    </location>
</feature>
<keyword evidence="8" id="KW-0449">Lipoprotein</keyword>
<comment type="similarity">
    <text evidence="3">Belongs to the RBT5 family.</text>
</comment>
<name>A0A6A6HEJ1_VIRVR</name>
<evidence type="ECO:0000256" key="2">
    <source>
        <dbReference type="ARBA" id="ARBA00004613"/>
    </source>
</evidence>
<evidence type="ECO:0000256" key="1">
    <source>
        <dbReference type="ARBA" id="ARBA00004589"/>
    </source>
</evidence>
<reference evidence="11" key="1">
    <citation type="journal article" date="2020" name="Stud. Mycol.">
        <title>101 Dothideomycetes genomes: a test case for predicting lifestyles and emergence of pathogens.</title>
        <authorList>
            <person name="Haridas S."/>
            <person name="Albert R."/>
            <person name="Binder M."/>
            <person name="Bloem J."/>
            <person name="Labutti K."/>
            <person name="Salamov A."/>
            <person name="Andreopoulos B."/>
            <person name="Baker S."/>
            <person name="Barry K."/>
            <person name="Bills G."/>
            <person name="Bluhm B."/>
            <person name="Cannon C."/>
            <person name="Castanera R."/>
            <person name="Culley D."/>
            <person name="Daum C."/>
            <person name="Ezra D."/>
            <person name="Gonzalez J."/>
            <person name="Henrissat B."/>
            <person name="Kuo A."/>
            <person name="Liang C."/>
            <person name="Lipzen A."/>
            <person name="Lutzoni F."/>
            <person name="Magnuson J."/>
            <person name="Mondo S."/>
            <person name="Nolan M."/>
            <person name="Ohm R."/>
            <person name="Pangilinan J."/>
            <person name="Park H.-J."/>
            <person name="Ramirez L."/>
            <person name="Alfaro M."/>
            <person name="Sun H."/>
            <person name="Tritt A."/>
            <person name="Yoshinaga Y."/>
            <person name="Zwiers L.-H."/>
            <person name="Turgeon B."/>
            <person name="Goodwin S."/>
            <person name="Spatafora J."/>
            <person name="Crous P."/>
            <person name="Grigoriev I."/>
        </authorList>
    </citation>
    <scope>NUCLEOTIDE SEQUENCE</scope>
    <source>
        <strain evidence="11">Tuck. ex Michener</strain>
    </source>
</reference>
<evidence type="ECO:0000313" key="11">
    <source>
        <dbReference type="EMBL" id="KAF2236258.1"/>
    </source>
</evidence>
<evidence type="ECO:0000256" key="6">
    <source>
        <dbReference type="ARBA" id="ARBA00022729"/>
    </source>
</evidence>
<keyword evidence="4" id="KW-0964">Secreted</keyword>
<dbReference type="OrthoDB" id="3932980at2759"/>